<keyword evidence="3" id="KW-1185">Reference proteome</keyword>
<name>A0A8I0A432_9CLOT</name>
<dbReference type="Proteomes" id="UP000662088">
    <property type="component" value="Unassembled WGS sequence"/>
</dbReference>
<sequence length="344" mass="41284">MSKKEVLIVGPNFYGYNESVAKAFQVKGFKTNIINFEEENIPVTGNKLVDKFLLKAKREYYVNEYGKKVNQEIIDFVDKNNIKNIVVIKGSYITRETLEYIKKKGCKLIMWMMDSVYRESQSMDTLELYDFRFMFEKTDIKKLQETKNIDSYFLPLCYDNFVYDVKGIKRSIDISFVGSFANYEHRVILFEKIIEEFKYCNIEIYGKYLMPSKPKRYIKYYLKGYRKYFKNRFLSPKEVSNLYSRSKICINIHNKQSKEGCNPRFFEIIGTKSFELVDNIEYIQKNFNDYTVIYKDTDDLINKIRFYLKHEQDRECIIDKGYEYISQNHTFINRIEEIISICDI</sequence>
<evidence type="ECO:0000313" key="2">
    <source>
        <dbReference type="EMBL" id="MBC5639029.1"/>
    </source>
</evidence>
<dbReference type="EMBL" id="JACOOQ010000001">
    <property type="protein sequence ID" value="MBC5639029.1"/>
    <property type="molecule type" value="Genomic_DNA"/>
</dbReference>
<gene>
    <name evidence="2" type="ORF">H8R92_01015</name>
</gene>
<reference evidence="2" key="1">
    <citation type="submission" date="2020-08" db="EMBL/GenBank/DDBJ databases">
        <title>Genome public.</title>
        <authorList>
            <person name="Liu C."/>
            <person name="Sun Q."/>
        </authorList>
    </citation>
    <scope>NUCLEOTIDE SEQUENCE</scope>
    <source>
        <strain evidence="2">NSJ-42</strain>
    </source>
</reference>
<protein>
    <submittedName>
        <fullName evidence="2">Glycosyltransferase family 1 protein</fullName>
    </submittedName>
</protein>
<organism evidence="2 3">
    <name type="scientific">Clostridium lentum</name>
    <dbReference type="NCBI Taxonomy" id="2763037"/>
    <lineage>
        <taxon>Bacteria</taxon>
        <taxon>Bacillati</taxon>
        <taxon>Bacillota</taxon>
        <taxon>Clostridia</taxon>
        <taxon>Eubacteriales</taxon>
        <taxon>Clostridiaceae</taxon>
        <taxon>Clostridium</taxon>
    </lineage>
</organism>
<evidence type="ECO:0000259" key="1">
    <source>
        <dbReference type="Pfam" id="PF13524"/>
    </source>
</evidence>
<dbReference type="InterPro" id="IPR055259">
    <property type="entry name" value="YkvP/CgeB_Glyco_trans-like"/>
</dbReference>
<evidence type="ECO:0000313" key="3">
    <source>
        <dbReference type="Proteomes" id="UP000662088"/>
    </source>
</evidence>
<dbReference type="AlphaFoldDB" id="A0A8I0A432"/>
<dbReference type="RefSeq" id="WP_022212862.1">
    <property type="nucleotide sequence ID" value="NZ_JACOOQ010000001.1"/>
</dbReference>
<feature type="domain" description="Spore protein YkvP/CgeB glycosyl transferase-like" evidence="1">
    <location>
        <begin position="189"/>
        <end position="339"/>
    </location>
</feature>
<comment type="caution">
    <text evidence="2">The sequence shown here is derived from an EMBL/GenBank/DDBJ whole genome shotgun (WGS) entry which is preliminary data.</text>
</comment>
<accession>A0A8I0A432</accession>
<dbReference type="GO" id="GO:0016740">
    <property type="term" value="F:transferase activity"/>
    <property type="evidence" value="ECO:0007669"/>
    <property type="project" value="UniProtKB-KW"/>
</dbReference>
<proteinExistence type="predicted"/>
<dbReference type="Pfam" id="PF13524">
    <property type="entry name" value="Glyco_trans_1_2"/>
    <property type="match status" value="1"/>
</dbReference>
<keyword evidence="2" id="KW-0808">Transferase</keyword>